<comment type="caution">
    <text evidence="3">The sequence shown here is derived from an EMBL/GenBank/DDBJ whole genome shotgun (WGS) entry which is preliminary data.</text>
</comment>
<accession>A0A6L2NTK8</accession>
<feature type="compositionally biased region" description="Pro residues" evidence="1">
    <location>
        <begin position="44"/>
        <end position="68"/>
    </location>
</feature>
<evidence type="ECO:0000259" key="2">
    <source>
        <dbReference type="Pfam" id="PF24789"/>
    </source>
</evidence>
<gene>
    <name evidence="3" type="ORF">Tci_059923</name>
</gene>
<dbReference type="Pfam" id="PF24789">
    <property type="entry name" value="SAC9_GBDL_2nd"/>
    <property type="match status" value="1"/>
</dbReference>
<feature type="domain" description="SAC9 second GBDL" evidence="2">
    <location>
        <begin position="477"/>
        <end position="558"/>
    </location>
</feature>
<dbReference type="AlphaFoldDB" id="A0A6L2NTK8"/>
<dbReference type="PANTHER" id="PTHR46817">
    <property type="entry name" value="PHOSPHOINOSITIDE PHOSPHATASE SAC9-RELATED"/>
    <property type="match status" value="1"/>
</dbReference>
<reference evidence="3" key="1">
    <citation type="journal article" date="2019" name="Sci. Rep.">
        <title>Draft genome of Tanacetum cinerariifolium, the natural source of mosquito coil.</title>
        <authorList>
            <person name="Yamashiro T."/>
            <person name="Shiraishi A."/>
            <person name="Satake H."/>
            <person name="Nakayama K."/>
        </authorList>
    </citation>
    <scope>NUCLEOTIDE SEQUENCE</scope>
</reference>
<dbReference type="EMBL" id="BKCJ010009643">
    <property type="protein sequence ID" value="GEU87945.1"/>
    <property type="molecule type" value="Genomic_DNA"/>
</dbReference>
<sequence>MRRVGKGFSGVDTPLFDSMLVQQQVQDVEDAAEDEDDDNKVSPEPTPPSPTPATTPPPPQQESIPSPPQAQTAQPSSPPPQKPSPTVDISQSAMSLLNTLLETCVTMTKQVVNLEQDKIVKAIEITKLKQREDVSKQEGKFAKLDTDEDITLVDVEEDINTDVQGRLAESQAKPAEVEEVIEVVTTAKLMAKVVTTITDAQVPKANASRRRRGVVIQDPKETATASVIVHTENEAFAAQLKAELNADINWDNVMEQVKRKENPNNTVMRYQALKRKPVTKAQARKNMMIYLKNMVGFKMDFFKGSNLEQDIAKKQRIDEEAEELKTHLQIVVNDDDDVFTEATPLASKVSVVDYQIHHENNKTYYKIIRADETHKLFLSFITLLNKFDREDLEILWKLVQERFQSSKPKNFSDDFLLNTFKIMFEKPNVEANIWRDQKDIYGLAKVKSWKLFKSCRVYIITLITTQLILLVEKKYPLTRFTLEQMLNNIESTSGSVPPLSLLAPLSTGLRQSYWRAQAGTTSAELIIVLGNLSDVSGVVLLVSPCGYSMSDLPTISTKQEPLDEDALSEMGRRASIAMLTEELSNSG</sequence>
<evidence type="ECO:0000313" key="3">
    <source>
        <dbReference type="EMBL" id="GEU87945.1"/>
    </source>
</evidence>
<dbReference type="InterPro" id="IPR057553">
    <property type="entry name" value="SAC9_GBDL_2nd"/>
</dbReference>
<feature type="compositionally biased region" description="Acidic residues" evidence="1">
    <location>
        <begin position="27"/>
        <end position="38"/>
    </location>
</feature>
<proteinExistence type="predicted"/>
<name>A0A6L2NTK8_TANCI</name>
<feature type="region of interest" description="Disordered" evidence="1">
    <location>
        <begin position="1"/>
        <end position="88"/>
    </location>
</feature>
<evidence type="ECO:0000256" key="1">
    <source>
        <dbReference type="SAM" id="MobiDB-lite"/>
    </source>
</evidence>
<organism evidence="3">
    <name type="scientific">Tanacetum cinerariifolium</name>
    <name type="common">Dalmatian daisy</name>
    <name type="synonym">Chrysanthemum cinerariifolium</name>
    <dbReference type="NCBI Taxonomy" id="118510"/>
    <lineage>
        <taxon>Eukaryota</taxon>
        <taxon>Viridiplantae</taxon>
        <taxon>Streptophyta</taxon>
        <taxon>Embryophyta</taxon>
        <taxon>Tracheophyta</taxon>
        <taxon>Spermatophyta</taxon>
        <taxon>Magnoliopsida</taxon>
        <taxon>eudicotyledons</taxon>
        <taxon>Gunneridae</taxon>
        <taxon>Pentapetalae</taxon>
        <taxon>asterids</taxon>
        <taxon>campanulids</taxon>
        <taxon>Asterales</taxon>
        <taxon>Asteraceae</taxon>
        <taxon>Asteroideae</taxon>
        <taxon>Anthemideae</taxon>
        <taxon>Anthemidinae</taxon>
        <taxon>Tanacetum</taxon>
    </lineage>
</organism>
<dbReference type="PANTHER" id="PTHR46817:SF2">
    <property type="entry name" value="SAC DOMAIN-CONTAINING PROTEIN-RELATED"/>
    <property type="match status" value="1"/>
</dbReference>
<protein>
    <submittedName>
        <fullName evidence="3">Probable phosphoinositide phosphatase SAC9</fullName>
    </submittedName>
</protein>